<gene>
    <name evidence="1" type="ORF">MRATA1EN3_LOCUS13183</name>
</gene>
<dbReference type="EMBL" id="OX596106">
    <property type="protein sequence ID" value="CAI9701970.1"/>
    <property type="molecule type" value="Genomic_DNA"/>
</dbReference>
<reference evidence="1" key="1">
    <citation type="submission" date="2023-05" db="EMBL/GenBank/DDBJ databases">
        <authorList>
            <consortium name="ELIXIR-Norway"/>
        </authorList>
    </citation>
    <scope>NUCLEOTIDE SEQUENCE</scope>
</reference>
<evidence type="ECO:0000313" key="1">
    <source>
        <dbReference type="EMBL" id="CAI9701970.1"/>
    </source>
</evidence>
<accession>A0ACB0EMP6</accession>
<protein>
    <submittedName>
        <fullName evidence="1">Uncharacterized protein</fullName>
    </submittedName>
</protein>
<organism evidence="1 2">
    <name type="scientific">Rangifer tarandus platyrhynchus</name>
    <name type="common">Svalbard reindeer</name>
    <dbReference type="NCBI Taxonomy" id="3082113"/>
    <lineage>
        <taxon>Eukaryota</taxon>
        <taxon>Metazoa</taxon>
        <taxon>Chordata</taxon>
        <taxon>Craniata</taxon>
        <taxon>Vertebrata</taxon>
        <taxon>Euteleostomi</taxon>
        <taxon>Mammalia</taxon>
        <taxon>Eutheria</taxon>
        <taxon>Laurasiatheria</taxon>
        <taxon>Artiodactyla</taxon>
        <taxon>Ruminantia</taxon>
        <taxon>Pecora</taxon>
        <taxon>Cervidae</taxon>
        <taxon>Odocoileinae</taxon>
        <taxon>Rangifer</taxon>
    </lineage>
</organism>
<dbReference type="Proteomes" id="UP001162501">
    <property type="component" value="Chromosome 22"/>
</dbReference>
<sequence length="396" mass="43755">MFLPESLRRLALRSAQRLRGIRGADHIQEVLYVELWMLPALFGQDGERLAAFYGWFRVSLVVSAVPGCGVLVFIIGSPLYQYVTKFLIVAMSFQLRIRRNRGPCSRIPHVLHGHVVPYSYHQDPYARGAFQRESKSEGETSRARGSERGLAPPVGHRSGAGSTALTDPRGLVQNQLCCALQDRKPKLKRSRVSSGEAKGSTEYHRKGWSTHCDQRTGERTRKTAEGSKRNRIKFLFAGNNQDNTDELYSSTRPPPPGHLALDLLRLGAHSQTFIQLEKGFAATGLMLVLLMASLESRQLGPRKPGPRLRGRGCRRGGIEKAQEMQTGRGLEPLQLVQSQLLTTRNLAAASAILLDPRGLFPSHQGGGSVSLRPSRPALPNVWLQTPSEFILSVKGS</sequence>
<evidence type="ECO:0000313" key="2">
    <source>
        <dbReference type="Proteomes" id="UP001162501"/>
    </source>
</evidence>
<proteinExistence type="predicted"/>
<name>A0ACB0EMP6_RANTA</name>